<evidence type="ECO:0000256" key="1">
    <source>
        <dbReference type="ARBA" id="ARBA00005715"/>
    </source>
</evidence>
<proteinExistence type="inferred from homology"/>
<dbReference type="InterPro" id="IPR042213">
    <property type="entry name" value="NBD_C_sf"/>
</dbReference>
<dbReference type="InterPro" id="IPR031475">
    <property type="entry name" value="NBD_C"/>
</dbReference>
<accession>A0A0A7HJ70</accession>
<dbReference type="EMBL" id="KM108038">
    <property type="protein sequence ID" value="AIZ03700.1"/>
    <property type="molecule type" value="Genomic_DNA"/>
</dbReference>
<gene>
    <name evidence="9" type="ORF">CTB_09700</name>
</gene>
<name>A0A0A7HJ70_CLOTY</name>
<evidence type="ECO:0000256" key="4">
    <source>
        <dbReference type="ARBA" id="ARBA00022777"/>
    </source>
</evidence>
<dbReference type="RefSeq" id="WP_217819776.1">
    <property type="nucleotide sequence ID" value="NZ_JAHHUU010000018.1"/>
</dbReference>
<dbReference type="AlphaFoldDB" id="A0A0A7HJ70"/>
<dbReference type="Gene3D" id="3.40.980.20">
    <property type="entry name" value="Four-carbon acid sugar kinase, nucleotide binding domain"/>
    <property type="match status" value="1"/>
</dbReference>
<dbReference type="InterPro" id="IPR010737">
    <property type="entry name" value="4-carb_acid_sugar_kinase_N"/>
</dbReference>
<dbReference type="GO" id="GO:0016301">
    <property type="term" value="F:kinase activity"/>
    <property type="evidence" value="ECO:0007669"/>
    <property type="project" value="UniProtKB-KW"/>
</dbReference>
<keyword evidence="5" id="KW-0067">ATP-binding</keyword>
<evidence type="ECO:0000313" key="9">
    <source>
        <dbReference type="EMBL" id="AIZ03700.1"/>
    </source>
</evidence>
<evidence type="ECO:0000256" key="6">
    <source>
        <dbReference type="ARBA" id="ARBA00023277"/>
    </source>
</evidence>
<evidence type="ECO:0000256" key="5">
    <source>
        <dbReference type="ARBA" id="ARBA00022840"/>
    </source>
</evidence>
<feature type="domain" description="Four-carbon acid sugar kinase N-terminal" evidence="7">
    <location>
        <begin position="5"/>
        <end position="228"/>
    </location>
</feature>
<keyword evidence="4" id="KW-0418">Kinase</keyword>
<keyword evidence="2" id="KW-0808">Transferase</keyword>
<evidence type="ECO:0000259" key="8">
    <source>
        <dbReference type="Pfam" id="PF17042"/>
    </source>
</evidence>
<evidence type="ECO:0000256" key="2">
    <source>
        <dbReference type="ARBA" id="ARBA00022679"/>
    </source>
</evidence>
<dbReference type="Gene3D" id="3.40.50.10840">
    <property type="entry name" value="Putative sugar-binding, N-terminal domain"/>
    <property type="match status" value="1"/>
</dbReference>
<keyword evidence="3" id="KW-0547">Nucleotide-binding</keyword>
<dbReference type="Pfam" id="PF17042">
    <property type="entry name" value="NBD_C"/>
    <property type="match status" value="1"/>
</dbReference>
<evidence type="ECO:0008006" key="10">
    <source>
        <dbReference type="Google" id="ProtNLM"/>
    </source>
</evidence>
<organism evidence="9">
    <name type="scientific">Clostridium tyrobutyricum</name>
    <dbReference type="NCBI Taxonomy" id="1519"/>
    <lineage>
        <taxon>Bacteria</taxon>
        <taxon>Bacillati</taxon>
        <taxon>Bacillota</taxon>
        <taxon>Clostridia</taxon>
        <taxon>Eubacteriales</taxon>
        <taxon>Clostridiaceae</taxon>
        <taxon>Clostridium</taxon>
    </lineage>
</organism>
<dbReference type="GO" id="GO:0005524">
    <property type="term" value="F:ATP binding"/>
    <property type="evidence" value="ECO:0007669"/>
    <property type="project" value="UniProtKB-KW"/>
</dbReference>
<dbReference type="SUPFAM" id="SSF142764">
    <property type="entry name" value="YgbK-like"/>
    <property type="match status" value="1"/>
</dbReference>
<reference evidence="9" key="1">
    <citation type="submission" date="2014-07" db="EMBL/GenBank/DDBJ databases">
        <title>Clostridium tyrobutyricum BAS7.</title>
        <authorList>
            <person name="Kim S."/>
            <person name="Choi O."/>
            <person name="Woo H.M."/>
            <person name="Sang B.-I."/>
            <person name="Um Y."/>
        </authorList>
    </citation>
    <scope>NUCLEOTIDE SEQUENCE</scope>
    <source>
        <strain evidence="9">BAS7</strain>
    </source>
</reference>
<dbReference type="InterPro" id="IPR037051">
    <property type="entry name" value="4-carb_acid_sugar_kinase_N_sf"/>
</dbReference>
<sequence>MLKTVIIADDLTGANDTGAILAKNGLKVGTLLDKSDLSKFEKFDVLSITTNSRGMSANDAYNKVYDAVNLFENKENIFFSKRIDSTLRGNVGYEIDSIIDNLGNDTKAIVVASFPNSGRVSIGDFLLVNGVPLENTEVSKDPTSPVKTSRVTKIIKNQSKRRVGFISLDKVLKGSNIIKNEIIQNVKDNNEIIVIDACTNEDIDEIAKACIDSKIKFVSVDPGPFTAAAANIFYKKDEGLKIREKVLCGIGSASSLTREQINYLRTKYNPLIVKANTIKFLNKEEKDTEINQIVNEVVNKEKDYDILVVTTTTEDNDVLDFYEIGKKYRLDKKECSRLITASIAEIVYRIINKLGNGIGSVYTSGGDVTEAFCSKINAEGIEVKDEVIPLAIYGRVIGGIFDKKPIITKGGLVGTKNTLSKCVNYLKTKTSSQYSVED</sequence>
<evidence type="ECO:0000256" key="3">
    <source>
        <dbReference type="ARBA" id="ARBA00022741"/>
    </source>
</evidence>
<keyword evidence="6" id="KW-0119">Carbohydrate metabolism</keyword>
<evidence type="ECO:0000259" key="7">
    <source>
        <dbReference type="Pfam" id="PF07005"/>
    </source>
</evidence>
<feature type="domain" description="Four-carbon acid sugar kinase nucleotide binding" evidence="8">
    <location>
        <begin position="249"/>
        <end position="419"/>
    </location>
</feature>
<comment type="similarity">
    <text evidence="1">Belongs to the four-carbon acid sugar kinase family.</text>
</comment>
<protein>
    <recommendedName>
        <fullName evidence="10">Four-carbon acid sugar kinase family protein</fullName>
    </recommendedName>
</protein>
<dbReference type="Pfam" id="PF07005">
    <property type="entry name" value="SBD_N"/>
    <property type="match status" value="1"/>
</dbReference>